<accession>X1A7T7</accession>
<dbReference type="EMBL" id="BART01014849">
    <property type="protein sequence ID" value="GAG77774.1"/>
    <property type="molecule type" value="Genomic_DNA"/>
</dbReference>
<evidence type="ECO:0000313" key="1">
    <source>
        <dbReference type="EMBL" id="GAG77774.1"/>
    </source>
</evidence>
<organism evidence="1">
    <name type="scientific">marine sediment metagenome</name>
    <dbReference type="NCBI Taxonomy" id="412755"/>
    <lineage>
        <taxon>unclassified sequences</taxon>
        <taxon>metagenomes</taxon>
        <taxon>ecological metagenomes</taxon>
    </lineage>
</organism>
<dbReference type="AlphaFoldDB" id="X1A7T7"/>
<name>X1A7T7_9ZZZZ</name>
<gene>
    <name evidence="1" type="ORF">S01H4_29251</name>
</gene>
<protein>
    <submittedName>
        <fullName evidence="1">Uncharacterized protein</fullName>
    </submittedName>
</protein>
<comment type="caution">
    <text evidence="1">The sequence shown here is derived from an EMBL/GenBank/DDBJ whole genome shotgun (WGS) entry which is preliminary data.</text>
</comment>
<sequence>KKQMILGKGIFLLDTTIITLPDNTNYERAEYLPLDPADIKTGPCKYCAAFKYARKFVERIFLAQL</sequence>
<reference evidence="1" key="1">
    <citation type="journal article" date="2014" name="Front. Microbiol.">
        <title>High frequency of phylogenetically diverse reductive dehalogenase-homologous genes in deep subseafloor sedimentary metagenomes.</title>
        <authorList>
            <person name="Kawai M."/>
            <person name="Futagami T."/>
            <person name="Toyoda A."/>
            <person name="Takaki Y."/>
            <person name="Nishi S."/>
            <person name="Hori S."/>
            <person name="Arai W."/>
            <person name="Tsubouchi T."/>
            <person name="Morono Y."/>
            <person name="Uchiyama I."/>
            <person name="Ito T."/>
            <person name="Fujiyama A."/>
            <person name="Inagaki F."/>
            <person name="Takami H."/>
        </authorList>
    </citation>
    <scope>NUCLEOTIDE SEQUENCE</scope>
    <source>
        <strain evidence="1">Expedition CK06-06</strain>
    </source>
</reference>
<proteinExistence type="predicted"/>
<feature type="non-terminal residue" evidence="1">
    <location>
        <position position="1"/>
    </location>
</feature>